<gene>
    <name evidence="1" type="ORF">FXF36_03860</name>
</gene>
<dbReference type="RefSeq" id="WP_151622561.1">
    <property type="nucleotide sequence ID" value="NZ_CP043028.1"/>
</dbReference>
<reference evidence="2" key="1">
    <citation type="submission" date="2019-08" db="EMBL/GenBank/DDBJ databases">
        <title>Complete Genome Sequence of the Polysaccharide-Degrading Rumen Bacterium Pseudobutyrivibrio xylanivorans MA3014.</title>
        <authorList>
            <person name="Palevich N."/>
            <person name="Maclean P.H."/>
            <person name="Kelly W.J."/>
            <person name="Leahy S.C."/>
            <person name="Rakonjac J."/>
            <person name="Attwood G.T."/>
        </authorList>
    </citation>
    <scope>NUCLEOTIDE SEQUENCE [LARGE SCALE GENOMIC DNA]</scope>
    <source>
        <strain evidence="2">MA3014</strain>
    </source>
</reference>
<dbReference type="KEGG" id="pxv:FXF36_03860"/>
<protein>
    <submittedName>
        <fullName evidence="1">Uncharacterized protein</fullName>
    </submittedName>
</protein>
<proteinExistence type="predicted"/>
<sequence length="269" mass="31481">MKAIEKVINERLEEVNKLLNISNKQLTKYSSTPDIHIQTSVTNGREQFYCFDGTTHTRKYLKSCEIIKYAGIIQRDYDLLINYKLQTIQKKLSRISRDIREANLEQITGIYEKMASAKKAFITPIIESDEEFIARWYERNQGGQNTYPIEGNIFTARGEHVRSKSEKILADLFEKNNIPYVYEPMLKLKNGHVVSPDFALLNTRKRKTIYWEHLGLIDQEEYAVKNLLKLQRYEDSGIVLGENLFISMESTKQGMNTKIVEMYIKNMFL</sequence>
<dbReference type="OrthoDB" id="2030615at2"/>
<accession>A0A5P6VN32</accession>
<dbReference type="AlphaFoldDB" id="A0A5P6VN32"/>
<dbReference type="EMBL" id="CP043028">
    <property type="protein sequence ID" value="QFJ54065.1"/>
    <property type="molecule type" value="Genomic_DNA"/>
</dbReference>
<dbReference type="Gene3D" id="3.40.91.30">
    <property type="match status" value="1"/>
</dbReference>
<evidence type="ECO:0000313" key="1">
    <source>
        <dbReference type="EMBL" id="QFJ54065.1"/>
    </source>
</evidence>
<name>A0A5P6VN32_PSEXY</name>
<evidence type="ECO:0000313" key="2">
    <source>
        <dbReference type="Proteomes" id="UP000327030"/>
    </source>
</evidence>
<dbReference type="Proteomes" id="UP000327030">
    <property type="component" value="Chromosome 1"/>
</dbReference>
<organism evidence="1 2">
    <name type="scientific">Pseudobutyrivibrio xylanivorans</name>
    <dbReference type="NCBI Taxonomy" id="185007"/>
    <lineage>
        <taxon>Bacteria</taxon>
        <taxon>Bacillati</taxon>
        <taxon>Bacillota</taxon>
        <taxon>Clostridia</taxon>
        <taxon>Lachnospirales</taxon>
        <taxon>Lachnospiraceae</taxon>
        <taxon>Pseudobutyrivibrio</taxon>
    </lineage>
</organism>